<sequence length="157" mass="17841">MVKVINNNCYFDNLDFVNAKLLRLCFIARTAIGEDGTAEKKKRKVLSLFYVEKNSKQEVCFLQQQASKQETSTQHQGKLQVSAAQRASQQQGVAQHAPQDQEKMQVNAGHSASQHQWKTRDAILSNEELEDLIESIPYHGKDYSFNSRDDATWSGSY</sequence>
<accession>A0AAW2CJ02</accession>
<protein>
    <submittedName>
        <fullName evidence="2">Uncharacterized protein</fullName>
    </submittedName>
</protein>
<keyword evidence="3" id="KW-1185">Reference proteome</keyword>
<feature type="compositionally biased region" description="Low complexity" evidence="1">
    <location>
        <begin position="80"/>
        <end position="95"/>
    </location>
</feature>
<feature type="region of interest" description="Disordered" evidence="1">
    <location>
        <begin position="64"/>
        <end position="117"/>
    </location>
</feature>
<organism evidence="2 3">
    <name type="scientific">Lithocarpus litseifolius</name>
    <dbReference type="NCBI Taxonomy" id="425828"/>
    <lineage>
        <taxon>Eukaryota</taxon>
        <taxon>Viridiplantae</taxon>
        <taxon>Streptophyta</taxon>
        <taxon>Embryophyta</taxon>
        <taxon>Tracheophyta</taxon>
        <taxon>Spermatophyta</taxon>
        <taxon>Magnoliopsida</taxon>
        <taxon>eudicotyledons</taxon>
        <taxon>Gunneridae</taxon>
        <taxon>Pentapetalae</taxon>
        <taxon>rosids</taxon>
        <taxon>fabids</taxon>
        <taxon>Fagales</taxon>
        <taxon>Fagaceae</taxon>
        <taxon>Lithocarpus</taxon>
    </lineage>
</organism>
<evidence type="ECO:0000256" key="1">
    <source>
        <dbReference type="SAM" id="MobiDB-lite"/>
    </source>
</evidence>
<reference evidence="2 3" key="1">
    <citation type="submission" date="2024-01" db="EMBL/GenBank/DDBJ databases">
        <title>A telomere-to-telomere, gap-free genome of sweet tea (Lithocarpus litseifolius).</title>
        <authorList>
            <person name="Zhou J."/>
        </authorList>
    </citation>
    <scope>NUCLEOTIDE SEQUENCE [LARGE SCALE GENOMIC DNA]</scope>
    <source>
        <strain evidence="2">Zhou-2022a</strain>
        <tissue evidence="2">Leaf</tissue>
    </source>
</reference>
<name>A0AAW2CJ02_9ROSI</name>
<comment type="caution">
    <text evidence="2">The sequence shown here is derived from an EMBL/GenBank/DDBJ whole genome shotgun (WGS) entry which is preliminary data.</text>
</comment>
<proteinExistence type="predicted"/>
<evidence type="ECO:0000313" key="2">
    <source>
        <dbReference type="EMBL" id="KAK9997169.1"/>
    </source>
</evidence>
<dbReference type="AlphaFoldDB" id="A0AAW2CJ02"/>
<dbReference type="Proteomes" id="UP001459277">
    <property type="component" value="Unassembled WGS sequence"/>
</dbReference>
<gene>
    <name evidence="2" type="ORF">SO802_021855</name>
</gene>
<dbReference type="EMBL" id="JAZDWU010000007">
    <property type="protein sequence ID" value="KAK9997169.1"/>
    <property type="molecule type" value="Genomic_DNA"/>
</dbReference>
<evidence type="ECO:0000313" key="3">
    <source>
        <dbReference type="Proteomes" id="UP001459277"/>
    </source>
</evidence>
<feature type="compositionally biased region" description="Polar residues" evidence="1">
    <location>
        <begin position="64"/>
        <end position="79"/>
    </location>
</feature>